<reference evidence="2" key="1">
    <citation type="submission" date="2009-11" db="EMBL/GenBank/DDBJ databases">
        <title>The complete genome of Sulfurospirillum deleyianum DSM 6946.</title>
        <authorList>
            <consortium name="US DOE Joint Genome Institute (JGI-PGF)"/>
            <person name="Lucas S."/>
            <person name="Copeland A."/>
            <person name="Lapidus A."/>
            <person name="Glavina del Rio T."/>
            <person name="Dalin E."/>
            <person name="Tice H."/>
            <person name="Bruce D."/>
            <person name="Goodwin L."/>
            <person name="Pitluck S."/>
            <person name="Kyrpides N."/>
            <person name="Mavromatis K."/>
            <person name="Ivanova N."/>
            <person name="Ovchinnikova G."/>
            <person name="Munk A.C."/>
            <person name="Lu M."/>
            <person name="Brettin T."/>
            <person name="Detter J.C."/>
            <person name="Han C."/>
            <person name="Tapia R."/>
            <person name="Larimer F."/>
            <person name="Land M."/>
            <person name="Hauser L."/>
            <person name="Markowitz V."/>
            <person name="Cheng J.F."/>
            <person name="Hugenholtz P."/>
            <person name="Woyke T."/>
            <person name="Wu D."/>
            <person name="Aumann P."/>
            <person name="Schneider S."/>
            <person name="Lang E."/>
            <person name="Spring S."/>
            <person name="Klenk H.P."/>
            <person name="Eisen J.A."/>
        </authorList>
    </citation>
    <scope>NUCLEOTIDE SEQUENCE [LARGE SCALE GENOMIC DNA]</scope>
    <source>
        <strain evidence="2">ATCC 51133 / DSM 6946 / 5175</strain>
    </source>
</reference>
<dbReference type="AlphaFoldDB" id="D1B134"/>
<dbReference type="EMBL" id="CP001816">
    <property type="protein sequence ID" value="ACZ11804.1"/>
    <property type="molecule type" value="Genomic_DNA"/>
</dbReference>
<protein>
    <recommendedName>
        <fullName evidence="3">Lipoprotein</fullName>
    </recommendedName>
</protein>
<reference evidence="1 2" key="2">
    <citation type="journal article" date="2010" name="Stand. Genomic Sci.">
        <title>Complete genome sequence of Sulfurospirillum deleyianum type strain (5175).</title>
        <authorList>
            <person name="Sikorski J."/>
            <person name="Lapidus A."/>
            <person name="Copeland A."/>
            <person name="Glavina Del Rio T."/>
            <person name="Nolan M."/>
            <person name="Lucas S."/>
            <person name="Chen F."/>
            <person name="Tice H."/>
            <person name="Cheng J.F."/>
            <person name="Saunders E."/>
            <person name="Bruce D."/>
            <person name="Goodwin L."/>
            <person name="Pitluck S."/>
            <person name="Ovchinnikova G."/>
            <person name="Pati A."/>
            <person name="Ivanova N."/>
            <person name="Mavromatis K."/>
            <person name="Chen A."/>
            <person name="Palaniappan K."/>
            <person name="Chain P."/>
            <person name="Land M."/>
            <person name="Hauser L."/>
            <person name="Chang Y.J."/>
            <person name="Jeffries C.D."/>
            <person name="Brettin T."/>
            <person name="Detter J.C."/>
            <person name="Han C."/>
            <person name="Rohde M."/>
            <person name="Lang E."/>
            <person name="Spring S."/>
            <person name="Goker M."/>
            <person name="Bristow J."/>
            <person name="Eisen J.A."/>
            <person name="Markowitz V."/>
            <person name="Hugenholtz P."/>
            <person name="Kyrpides N.C."/>
            <person name="Klenk H.P."/>
        </authorList>
    </citation>
    <scope>NUCLEOTIDE SEQUENCE [LARGE SCALE GENOMIC DNA]</scope>
    <source>
        <strain evidence="2">ATCC 51133 / DSM 6946 / 5175</strain>
    </source>
</reference>
<name>D1B134_SULD5</name>
<organism evidence="1 2">
    <name type="scientific">Sulfurospirillum deleyianum (strain ATCC 51133 / DSM 6946 / 5175)</name>
    <dbReference type="NCBI Taxonomy" id="525898"/>
    <lineage>
        <taxon>Bacteria</taxon>
        <taxon>Pseudomonadati</taxon>
        <taxon>Campylobacterota</taxon>
        <taxon>Epsilonproteobacteria</taxon>
        <taxon>Campylobacterales</taxon>
        <taxon>Sulfurospirillaceae</taxon>
        <taxon>Sulfurospirillum</taxon>
    </lineage>
</organism>
<evidence type="ECO:0000313" key="1">
    <source>
        <dbReference type="EMBL" id="ACZ11804.1"/>
    </source>
</evidence>
<dbReference type="HOGENOM" id="CLU_2496729_0_0_7"/>
<gene>
    <name evidence="1" type="ordered locus">Sdel_0771</name>
</gene>
<dbReference type="KEGG" id="sdl:Sdel_0771"/>
<dbReference type="Proteomes" id="UP000002222">
    <property type="component" value="Chromosome"/>
</dbReference>
<dbReference type="OrthoDB" id="5362093at2"/>
<accession>D1B134</accession>
<evidence type="ECO:0008006" key="3">
    <source>
        <dbReference type="Google" id="ProtNLM"/>
    </source>
</evidence>
<dbReference type="InterPro" id="IPR047937">
    <property type="entry name" value="Eex_IncN-like"/>
</dbReference>
<dbReference type="RefSeq" id="WP_012856568.1">
    <property type="nucleotide sequence ID" value="NC_013512.1"/>
</dbReference>
<dbReference type="PROSITE" id="PS51257">
    <property type="entry name" value="PROKAR_LIPOPROTEIN"/>
    <property type="match status" value="1"/>
</dbReference>
<keyword evidence="2" id="KW-1185">Reference proteome</keyword>
<sequence precursor="true">MRKIILSTVFVAIVFSLTGCGSEEVKTVEYYKTHIAERDAKIKECLNNPGASKENANCANAASAKFHSGIEIDPSKATDAKKFDKF</sequence>
<dbReference type="STRING" id="525898.Sdel_0771"/>
<evidence type="ECO:0000313" key="2">
    <source>
        <dbReference type="Proteomes" id="UP000002222"/>
    </source>
</evidence>
<dbReference type="NCBIfam" id="NF033894">
    <property type="entry name" value="Eex_IncN"/>
    <property type="match status" value="1"/>
</dbReference>
<proteinExistence type="predicted"/>